<comment type="caution">
    <text evidence="1">The sequence shown here is derived from an EMBL/GenBank/DDBJ whole genome shotgun (WGS) entry which is preliminary data.</text>
</comment>
<dbReference type="Proteomes" id="UP000634136">
    <property type="component" value="Unassembled WGS sequence"/>
</dbReference>
<gene>
    <name evidence="1" type="ORF">G2W53_037879</name>
</gene>
<dbReference type="PANTHER" id="PTHR33155">
    <property type="entry name" value="FANTASTIC FOUR-LIKE PROTEIN (DUF3049)"/>
    <property type="match status" value="1"/>
</dbReference>
<evidence type="ECO:0000313" key="2">
    <source>
        <dbReference type="Proteomes" id="UP000634136"/>
    </source>
</evidence>
<keyword evidence="2" id="KW-1185">Reference proteome</keyword>
<name>A0A834SK43_9FABA</name>
<sequence length="175" mass="19797">MATCRSLQHIFENPLPEKPTLLESLSLGQIKPIKSVDQNSFTEIFGELHFKESPEIYPASSSSSFSSSLDLIPQKDILRTPQTINHTSCLKSRESLQLCTEGLGFESSDDVEELKNEVNESWETQREKVGMRKDIPSGNSNGEYCRKEWEAMGLLQVLQEQWEISAETTTTLELL</sequence>
<accession>A0A834SK43</accession>
<dbReference type="AlphaFoldDB" id="A0A834SK43"/>
<reference evidence="1" key="1">
    <citation type="submission" date="2020-09" db="EMBL/GenBank/DDBJ databases">
        <title>Genome-Enabled Discovery of Anthraquinone Biosynthesis in Senna tora.</title>
        <authorList>
            <person name="Kang S.-H."/>
            <person name="Pandey R.P."/>
            <person name="Lee C.-M."/>
            <person name="Sim J.-S."/>
            <person name="Jeong J.-T."/>
            <person name="Choi B.-S."/>
            <person name="Jung M."/>
            <person name="Ginzburg D."/>
            <person name="Zhao K."/>
            <person name="Won S.Y."/>
            <person name="Oh T.-J."/>
            <person name="Yu Y."/>
            <person name="Kim N.-H."/>
            <person name="Lee O.R."/>
            <person name="Lee T.-H."/>
            <person name="Bashyal P."/>
            <person name="Kim T.-S."/>
            <person name="Lee W.-H."/>
            <person name="Kawkins C."/>
            <person name="Kim C.-K."/>
            <person name="Kim J.S."/>
            <person name="Ahn B.O."/>
            <person name="Rhee S.Y."/>
            <person name="Sohng J.K."/>
        </authorList>
    </citation>
    <scope>NUCLEOTIDE SEQUENCE</scope>
    <source>
        <tissue evidence="1">Leaf</tissue>
    </source>
</reference>
<dbReference type="PANTHER" id="PTHR33155:SF9">
    <property type="entry name" value="FANTASTIC FOUR-LIKE PROTEIN (DUF3049)"/>
    <property type="match status" value="1"/>
</dbReference>
<protein>
    <submittedName>
        <fullName evidence="1">Protein FAF-like, chloroplastic</fullName>
    </submittedName>
</protein>
<dbReference type="EMBL" id="JAAIUW010000012">
    <property type="protein sequence ID" value="KAF7805718.1"/>
    <property type="molecule type" value="Genomic_DNA"/>
</dbReference>
<evidence type="ECO:0000313" key="1">
    <source>
        <dbReference type="EMBL" id="KAF7805718.1"/>
    </source>
</evidence>
<dbReference type="InterPro" id="IPR021410">
    <property type="entry name" value="FAF"/>
</dbReference>
<proteinExistence type="predicted"/>
<dbReference type="OrthoDB" id="676808at2759"/>
<organism evidence="1 2">
    <name type="scientific">Senna tora</name>
    <dbReference type="NCBI Taxonomy" id="362788"/>
    <lineage>
        <taxon>Eukaryota</taxon>
        <taxon>Viridiplantae</taxon>
        <taxon>Streptophyta</taxon>
        <taxon>Embryophyta</taxon>
        <taxon>Tracheophyta</taxon>
        <taxon>Spermatophyta</taxon>
        <taxon>Magnoliopsida</taxon>
        <taxon>eudicotyledons</taxon>
        <taxon>Gunneridae</taxon>
        <taxon>Pentapetalae</taxon>
        <taxon>rosids</taxon>
        <taxon>fabids</taxon>
        <taxon>Fabales</taxon>
        <taxon>Fabaceae</taxon>
        <taxon>Caesalpinioideae</taxon>
        <taxon>Cassia clade</taxon>
        <taxon>Senna</taxon>
    </lineage>
</organism>